<feature type="repeat" description="ANK" evidence="3">
    <location>
        <begin position="146"/>
        <end position="178"/>
    </location>
</feature>
<dbReference type="eggNOG" id="KOG4177">
    <property type="taxonomic scope" value="Eukaryota"/>
</dbReference>
<evidence type="ECO:0000313" key="4">
    <source>
        <dbReference type="EMBL" id="CBN80486.1"/>
    </source>
</evidence>
<dbReference type="SMART" id="SM00248">
    <property type="entry name" value="ANK"/>
    <property type="match status" value="7"/>
</dbReference>
<dbReference type="OrthoDB" id="73683at2759"/>
<dbReference type="PROSITE" id="PS50297">
    <property type="entry name" value="ANK_REP_REGION"/>
    <property type="match status" value="4"/>
</dbReference>
<dbReference type="SUPFAM" id="SSF48403">
    <property type="entry name" value="Ankyrin repeat"/>
    <property type="match status" value="1"/>
</dbReference>
<keyword evidence="5" id="KW-1185">Reference proteome</keyword>
<organism evidence="4 5">
    <name type="scientific">Ectocarpus siliculosus</name>
    <name type="common">Brown alga</name>
    <name type="synonym">Conferva siliculosa</name>
    <dbReference type="NCBI Taxonomy" id="2880"/>
    <lineage>
        <taxon>Eukaryota</taxon>
        <taxon>Sar</taxon>
        <taxon>Stramenopiles</taxon>
        <taxon>Ochrophyta</taxon>
        <taxon>PX clade</taxon>
        <taxon>Phaeophyceae</taxon>
        <taxon>Ectocarpales</taxon>
        <taxon>Ectocarpaceae</taxon>
        <taxon>Ectocarpus</taxon>
    </lineage>
</organism>
<dbReference type="PRINTS" id="PR01415">
    <property type="entry name" value="ANKYRIN"/>
</dbReference>
<feature type="repeat" description="ANK" evidence="3">
    <location>
        <begin position="78"/>
        <end position="105"/>
    </location>
</feature>
<dbReference type="AlphaFoldDB" id="D8LPL4"/>
<evidence type="ECO:0000313" key="5">
    <source>
        <dbReference type="Proteomes" id="UP000002630"/>
    </source>
</evidence>
<keyword evidence="2 3" id="KW-0040">ANK repeat</keyword>
<dbReference type="EMBL" id="FN649741">
    <property type="protein sequence ID" value="CBN80486.1"/>
    <property type="molecule type" value="Genomic_DNA"/>
</dbReference>
<accession>D8LPL4</accession>
<dbReference type="PANTHER" id="PTHR24198:SF165">
    <property type="entry name" value="ANKYRIN REPEAT-CONTAINING PROTEIN-RELATED"/>
    <property type="match status" value="1"/>
</dbReference>
<feature type="repeat" description="ANK" evidence="3">
    <location>
        <begin position="45"/>
        <end position="77"/>
    </location>
</feature>
<dbReference type="InterPro" id="IPR036770">
    <property type="entry name" value="Ankyrin_rpt-contain_sf"/>
</dbReference>
<name>D8LPL4_ECTSI</name>
<proteinExistence type="predicted"/>
<evidence type="ECO:0000256" key="1">
    <source>
        <dbReference type="ARBA" id="ARBA00022737"/>
    </source>
</evidence>
<dbReference type="InterPro" id="IPR002110">
    <property type="entry name" value="Ankyrin_rpt"/>
</dbReference>
<dbReference type="Pfam" id="PF12796">
    <property type="entry name" value="Ank_2"/>
    <property type="match status" value="2"/>
</dbReference>
<sequence length="416" mass="44187">MDSPLAQYPRGPWTALHSAANDGSFEQVFGIVSSGSVQINQGSPEGWTPLMLAADGGYSRIVSFLLHKGAIAGIMGDEGVTALHVSARNGHVVVSLMLIRAGADVGLSCFTSGGYTALHLAAQNGRCAVMEVLVYAGADVDRRLEDGATAMYLAAERGELQAVKILLAHKADPMIATMEGYVPLDVATEKFRVDIVRELVDDVGIEGCGGSDGGMVALRLAAQNGHLDILHILHERGVVDSSGLALCAALMHGGEKTVKLLLQRAAEYFSCGGSSYANSAVGSIGKPLLSCLVRDSLRGSSRRVMRRLIDAGATTDFTFTRINYEGNFMCQTTALDMVTTLLRDKGSGGPSFTQQQMYGLRGMRQLMLQVDAVHAVSWGWATRSAATAAAPGALLVPIRRERAATKTRVCRKALFR</sequence>
<dbReference type="PANTHER" id="PTHR24198">
    <property type="entry name" value="ANKYRIN REPEAT AND PROTEIN KINASE DOMAIN-CONTAINING PROTEIN"/>
    <property type="match status" value="1"/>
</dbReference>
<dbReference type="Pfam" id="PF00023">
    <property type="entry name" value="Ank"/>
    <property type="match status" value="1"/>
</dbReference>
<evidence type="ECO:0000256" key="3">
    <source>
        <dbReference type="PROSITE-ProRule" id="PRU00023"/>
    </source>
</evidence>
<feature type="repeat" description="ANK" evidence="3">
    <location>
        <begin position="113"/>
        <end position="145"/>
    </location>
</feature>
<dbReference type="Gene3D" id="1.25.40.20">
    <property type="entry name" value="Ankyrin repeat-containing domain"/>
    <property type="match status" value="2"/>
</dbReference>
<dbReference type="PROSITE" id="PS50088">
    <property type="entry name" value="ANK_REPEAT"/>
    <property type="match status" value="4"/>
</dbReference>
<dbReference type="EMBL" id="FN648730">
    <property type="protein sequence ID" value="CBN80486.1"/>
    <property type="molecule type" value="Genomic_DNA"/>
</dbReference>
<evidence type="ECO:0000256" key="2">
    <source>
        <dbReference type="ARBA" id="ARBA00023043"/>
    </source>
</evidence>
<dbReference type="STRING" id="2880.D8LPL4"/>
<dbReference type="InParanoid" id="D8LPL4"/>
<reference evidence="4 5" key="1">
    <citation type="journal article" date="2010" name="Nature">
        <title>The Ectocarpus genome and the independent evolution of multicellularity in brown algae.</title>
        <authorList>
            <person name="Cock J.M."/>
            <person name="Sterck L."/>
            <person name="Rouze P."/>
            <person name="Scornet D."/>
            <person name="Allen A.E."/>
            <person name="Amoutzias G."/>
            <person name="Anthouard V."/>
            <person name="Artiguenave F."/>
            <person name="Aury J.M."/>
            <person name="Badger J.H."/>
            <person name="Beszteri B."/>
            <person name="Billiau K."/>
            <person name="Bonnet E."/>
            <person name="Bothwell J.H."/>
            <person name="Bowler C."/>
            <person name="Boyen C."/>
            <person name="Brownlee C."/>
            <person name="Carrano C.J."/>
            <person name="Charrier B."/>
            <person name="Cho G.Y."/>
            <person name="Coelho S.M."/>
            <person name="Collen J."/>
            <person name="Corre E."/>
            <person name="Da Silva C."/>
            <person name="Delage L."/>
            <person name="Delaroque N."/>
            <person name="Dittami S.M."/>
            <person name="Doulbeau S."/>
            <person name="Elias M."/>
            <person name="Farnham G."/>
            <person name="Gachon C.M."/>
            <person name="Gschloessl B."/>
            <person name="Heesch S."/>
            <person name="Jabbari K."/>
            <person name="Jubin C."/>
            <person name="Kawai H."/>
            <person name="Kimura K."/>
            <person name="Kloareg B."/>
            <person name="Kupper F.C."/>
            <person name="Lang D."/>
            <person name="Le Bail A."/>
            <person name="Leblanc C."/>
            <person name="Lerouge P."/>
            <person name="Lohr M."/>
            <person name="Lopez P.J."/>
            <person name="Martens C."/>
            <person name="Maumus F."/>
            <person name="Michel G."/>
            <person name="Miranda-Saavedra D."/>
            <person name="Morales J."/>
            <person name="Moreau H."/>
            <person name="Motomura T."/>
            <person name="Nagasato C."/>
            <person name="Napoli C.A."/>
            <person name="Nelson D.R."/>
            <person name="Nyvall-Collen P."/>
            <person name="Peters A.F."/>
            <person name="Pommier C."/>
            <person name="Potin P."/>
            <person name="Poulain J."/>
            <person name="Quesneville H."/>
            <person name="Read B."/>
            <person name="Rensing S.A."/>
            <person name="Ritter A."/>
            <person name="Rousvoal S."/>
            <person name="Samanta M."/>
            <person name="Samson G."/>
            <person name="Schroeder D.C."/>
            <person name="Segurens B."/>
            <person name="Strittmatter M."/>
            <person name="Tonon T."/>
            <person name="Tregear J.W."/>
            <person name="Valentin K."/>
            <person name="von Dassow P."/>
            <person name="Yamagishi T."/>
            <person name="Van de Peer Y."/>
            <person name="Wincker P."/>
        </authorList>
    </citation>
    <scope>NUCLEOTIDE SEQUENCE [LARGE SCALE GENOMIC DNA]</scope>
    <source>
        <strain evidence="5">Ec32 / CCAP1310/4</strain>
    </source>
</reference>
<gene>
    <name evidence="4" type="ORF">Esi_0052_0174</name>
</gene>
<keyword evidence="1" id="KW-0677">Repeat</keyword>
<protein>
    <submittedName>
        <fullName evidence="4">EsV-1-199</fullName>
    </submittedName>
</protein>
<dbReference type="Proteomes" id="UP000002630">
    <property type="component" value="Linkage Group LG16"/>
</dbReference>